<dbReference type="InterPro" id="IPR001789">
    <property type="entry name" value="Sig_transdc_resp-reg_receiver"/>
</dbReference>
<dbReference type="Gene3D" id="3.40.50.2300">
    <property type="match status" value="1"/>
</dbReference>
<keyword evidence="4" id="KW-0539">Nucleus</keyword>
<dbReference type="Pfam" id="PF00072">
    <property type="entry name" value="Response_reg"/>
    <property type="match status" value="1"/>
</dbReference>
<organism evidence="8 9">
    <name type="scientific">Hibiscus syriacus</name>
    <name type="common">Rose of Sharon</name>
    <dbReference type="NCBI Taxonomy" id="106335"/>
    <lineage>
        <taxon>Eukaryota</taxon>
        <taxon>Viridiplantae</taxon>
        <taxon>Streptophyta</taxon>
        <taxon>Embryophyta</taxon>
        <taxon>Tracheophyta</taxon>
        <taxon>Spermatophyta</taxon>
        <taxon>Magnoliopsida</taxon>
        <taxon>eudicotyledons</taxon>
        <taxon>Gunneridae</taxon>
        <taxon>Pentapetalae</taxon>
        <taxon>rosids</taxon>
        <taxon>malvids</taxon>
        <taxon>Malvales</taxon>
        <taxon>Malvaceae</taxon>
        <taxon>Malvoideae</taxon>
        <taxon>Hibiscus</taxon>
    </lineage>
</organism>
<evidence type="ECO:0000256" key="4">
    <source>
        <dbReference type="ARBA" id="ARBA00023242"/>
    </source>
</evidence>
<feature type="modified residue" description="4-aspartylphosphate" evidence="5">
    <location>
        <position position="67"/>
    </location>
</feature>
<dbReference type="EMBL" id="VEPZ02001279">
    <property type="protein sequence ID" value="KAE8682557.1"/>
    <property type="molecule type" value="Genomic_DNA"/>
</dbReference>
<evidence type="ECO:0000256" key="1">
    <source>
        <dbReference type="ARBA" id="ARBA00023012"/>
    </source>
</evidence>
<evidence type="ECO:0000313" key="9">
    <source>
        <dbReference type="Proteomes" id="UP000436088"/>
    </source>
</evidence>
<feature type="compositionally biased region" description="Basic and acidic residues" evidence="6">
    <location>
        <begin position="138"/>
        <end position="148"/>
    </location>
</feature>
<name>A0A6A2YTA0_HIBSY</name>
<dbReference type="InterPro" id="IPR045279">
    <property type="entry name" value="ARR-like"/>
</dbReference>
<dbReference type="PANTHER" id="PTHR43874">
    <property type="entry name" value="TWO-COMPONENT RESPONSE REGULATOR"/>
    <property type="match status" value="1"/>
</dbReference>
<evidence type="ECO:0000313" key="8">
    <source>
        <dbReference type="EMBL" id="KAE8682557.1"/>
    </source>
</evidence>
<dbReference type="CDD" id="cd17584">
    <property type="entry name" value="REC_typeB_ARR-like"/>
    <property type="match status" value="1"/>
</dbReference>
<sequence length="386" mass="42827">MTLERVIIDTMDKFPIGIRVLADDDGPTCLLVLQTRFVDIITTTSHAITALKLLRESKNEFDLVISDVHMPDMDGFKLLELVGLEMDLPVIMFSANGDTELEMNGINHGAWTANVDRTGKLNKKRKDENEDADEERDENGNDDKDTSTQKKPHLVWSPELHHKFVAAVNQLGIDSMFKTFLNFGKLTTFFRMGHLNGAENSIRWLDPISVTVKPSNLSTKWGVQKIEHCQARYWTSFSGNGSGGQCRALNWMKYKINKGANRIGQLPSVDNTTVFPVSGSLIDTMCSDNPLLGVTSNPLISQLAYLHASNLRGGVSATGFKVGSNRCHREVTLLTYWLIERSGKCNDEAGFRNKLDEPDKLGGLLSLLVQGQDKGKPADGDFGCNH</sequence>
<protein>
    <submittedName>
        <fullName evidence="8">CHD3-type chromatin-remodeling factor PICKLE-like</fullName>
    </submittedName>
</protein>
<evidence type="ECO:0000256" key="2">
    <source>
        <dbReference type="ARBA" id="ARBA00023015"/>
    </source>
</evidence>
<dbReference type="PROSITE" id="PS50110">
    <property type="entry name" value="RESPONSE_REGULATORY"/>
    <property type="match status" value="1"/>
</dbReference>
<keyword evidence="1" id="KW-0902">Two-component regulatory system</keyword>
<evidence type="ECO:0000256" key="3">
    <source>
        <dbReference type="ARBA" id="ARBA00023163"/>
    </source>
</evidence>
<dbReference type="GO" id="GO:0000160">
    <property type="term" value="P:phosphorelay signal transduction system"/>
    <property type="evidence" value="ECO:0007669"/>
    <property type="project" value="UniProtKB-KW"/>
</dbReference>
<keyword evidence="3" id="KW-0804">Transcription</keyword>
<dbReference type="AlphaFoldDB" id="A0A6A2YTA0"/>
<reference evidence="8" key="1">
    <citation type="submission" date="2019-09" db="EMBL/GenBank/DDBJ databases">
        <title>Draft genome information of white flower Hibiscus syriacus.</title>
        <authorList>
            <person name="Kim Y.-M."/>
        </authorList>
    </citation>
    <scope>NUCLEOTIDE SEQUENCE [LARGE SCALE GENOMIC DNA]</scope>
    <source>
        <strain evidence="8">YM2019G1</strain>
    </source>
</reference>
<accession>A0A6A2YTA0</accession>
<keyword evidence="9" id="KW-1185">Reference proteome</keyword>
<proteinExistence type="predicted"/>
<evidence type="ECO:0000256" key="5">
    <source>
        <dbReference type="PROSITE-ProRule" id="PRU00169"/>
    </source>
</evidence>
<evidence type="ECO:0000256" key="6">
    <source>
        <dbReference type="SAM" id="MobiDB-lite"/>
    </source>
</evidence>
<feature type="domain" description="Response regulatory" evidence="7">
    <location>
        <begin position="19"/>
        <end position="131"/>
    </location>
</feature>
<keyword evidence="2" id="KW-0805">Transcription regulation</keyword>
<keyword evidence="5" id="KW-0597">Phosphoprotein</keyword>
<comment type="caution">
    <text evidence="8">The sequence shown here is derived from an EMBL/GenBank/DDBJ whole genome shotgun (WGS) entry which is preliminary data.</text>
</comment>
<gene>
    <name evidence="8" type="ORF">F3Y22_tig00111238pilonHSYRG00202</name>
</gene>
<evidence type="ECO:0000259" key="7">
    <source>
        <dbReference type="PROSITE" id="PS50110"/>
    </source>
</evidence>
<dbReference type="GO" id="GO:0009736">
    <property type="term" value="P:cytokinin-activated signaling pathway"/>
    <property type="evidence" value="ECO:0007669"/>
    <property type="project" value="InterPro"/>
</dbReference>
<dbReference type="InterPro" id="IPR011006">
    <property type="entry name" value="CheY-like_superfamily"/>
</dbReference>
<feature type="region of interest" description="Disordered" evidence="6">
    <location>
        <begin position="122"/>
        <end position="150"/>
    </location>
</feature>
<dbReference type="SUPFAM" id="SSF52172">
    <property type="entry name" value="CheY-like"/>
    <property type="match status" value="1"/>
</dbReference>
<dbReference type="Gene3D" id="1.10.10.60">
    <property type="entry name" value="Homeodomain-like"/>
    <property type="match status" value="1"/>
</dbReference>
<dbReference type="PANTHER" id="PTHR43874:SF7">
    <property type="entry name" value="TWO-COMPONENT RESPONSE REGULATOR ARR10"/>
    <property type="match status" value="1"/>
</dbReference>
<dbReference type="SMART" id="SM00448">
    <property type="entry name" value="REC"/>
    <property type="match status" value="1"/>
</dbReference>
<dbReference type="Proteomes" id="UP000436088">
    <property type="component" value="Unassembled WGS sequence"/>
</dbReference>